<keyword evidence="3" id="KW-1185">Reference proteome</keyword>
<feature type="compositionally biased region" description="Basic residues" evidence="1">
    <location>
        <begin position="489"/>
        <end position="510"/>
    </location>
</feature>
<feature type="region of interest" description="Disordered" evidence="1">
    <location>
        <begin position="227"/>
        <end position="276"/>
    </location>
</feature>
<evidence type="ECO:0000313" key="2">
    <source>
        <dbReference type="EMBL" id="EZA62231.1"/>
    </source>
</evidence>
<feature type="compositionally biased region" description="Low complexity" evidence="1">
    <location>
        <begin position="476"/>
        <end position="488"/>
    </location>
</feature>
<gene>
    <name evidence="2" type="ORF">X777_00599</name>
</gene>
<dbReference type="EMBL" id="KK107024">
    <property type="protein sequence ID" value="EZA62231.1"/>
    <property type="molecule type" value="Genomic_DNA"/>
</dbReference>
<evidence type="ECO:0000256" key="1">
    <source>
        <dbReference type="SAM" id="MobiDB-lite"/>
    </source>
</evidence>
<dbReference type="AlphaFoldDB" id="A0A026X2K2"/>
<organism evidence="2 3">
    <name type="scientific">Ooceraea biroi</name>
    <name type="common">Clonal raider ant</name>
    <name type="synonym">Cerapachys biroi</name>
    <dbReference type="NCBI Taxonomy" id="2015173"/>
    <lineage>
        <taxon>Eukaryota</taxon>
        <taxon>Metazoa</taxon>
        <taxon>Ecdysozoa</taxon>
        <taxon>Arthropoda</taxon>
        <taxon>Hexapoda</taxon>
        <taxon>Insecta</taxon>
        <taxon>Pterygota</taxon>
        <taxon>Neoptera</taxon>
        <taxon>Endopterygota</taxon>
        <taxon>Hymenoptera</taxon>
        <taxon>Apocrita</taxon>
        <taxon>Aculeata</taxon>
        <taxon>Formicoidea</taxon>
        <taxon>Formicidae</taxon>
        <taxon>Dorylinae</taxon>
        <taxon>Ooceraea</taxon>
    </lineage>
</organism>
<feature type="region of interest" description="Disordered" evidence="1">
    <location>
        <begin position="476"/>
        <end position="511"/>
    </location>
</feature>
<reference evidence="2 3" key="1">
    <citation type="journal article" date="2014" name="Curr. Biol.">
        <title>The genome of the clonal raider ant Cerapachys biroi.</title>
        <authorList>
            <person name="Oxley P.R."/>
            <person name="Ji L."/>
            <person name="Fetter-Pruneda I."/>
            <person name="McKenzie S.K."/>
            <person name="Li C."/>
            <person name="Hu H."/>
            <person name="Zhang G."/>
            <person name="Kronauer D.J."/>
        </authorList>
    </citation>
    <scope>NUCLEOTIDE SEQUENCE [LARGE SCALE GENOMIC DNA]</scope>
</reference>
<dbReference type="Proteomes" id="UP000053097">
    <property type="component" value="Unassembled WGS sequence"/>
</dbReference>
<dbReference type="OMA" id="YPTKMDE"/>
<feature type="region of interest" description="Disordered" evidence="1">
    <location>
        <begin position="148"/>
        <end position="172"/>
    </location>
</feature>
<proteinExistence type="predicted"/>
<dbReference type="OrthoDB" id="7555190at2759"/>
<feature type="compositionally biased region" description="Basic and acidic residues" evidence="1">
    <location>
        <begin position="227"/>
        <end position="240"/>
    </location>
</feature>
<sequence>MNVLPGLLRFSLREKSQEPHVLNESLKCPQSSASHIMIPMILPKNFKSIGQNDSIMGDRLLLQRNISEKLITRLKRWKSTQSSCEDDCSKKLQGSIEDHQQSSESCEKSRIRCDDDHQLSAENCQKSSSDLLSHQEYYQSVESSLPIYSDKPVPYNDRQACDSTKRDPQECSPISIDECGDKRTRWTTSSYWTTGKPATERELCHEQKSIPSAYSKVRTELYTPRKCSKEESKMTKENDSNRVTYPTQRRSESETRWGPENTETPNTRESCLAESKTPEANLDSYEHQIKPDPPPPRYQHWTENPPPYCDHCSKEATITVKPSPMMFVPKKGPWKSSLTGTAWPCHENSIGSPSKSKRSQTVVKTKTKCAAHSREISSGKSAPRRMVSFEDKCADFLTLPAPASKTKPEIQRFPTLTKCGRCRIERSEKEQLLVPDISDCKPNVASLKYQLSKCPRIKEMWSVAAVRDSPVDVGMQFQRSRTSSSRYQTTKRPRSRRSKERATRTKRRFKSSGWTRQRYKVRLKIFRKGDGRLDPCLPRIAELRQPRGEAMPPSPFKDRKLFETTLDRKELSPRSRNSCSDYCPTKCPVVENKSYPTKMDECRMVREQNSKKCPRKKHC</sequence>
<evidence type="ECO:0000313" key="3">
    <source>
        <dbReference type="Proteomes" id="UP000053097"/>
    </source>
</evidence>
<name>A0A026X2K2_OOCBI</name>
<accession>A0A026X2K2</accession>
<protein>
    <submittedName>
        <fullName evidence="2">Uncharacterized protein</fullName>
    </submittedName>
</protein>
<feature type="compositionally biased region" description="Basic and acidic residues" evidence="1">
    <location>
        <begin position="159"/>
        <end position="169"/>
    </location>
</feature>